<dbReference type="InParanoid" id="A0A200Q319"/>
<dbReference type="EMBL" id="MVGT01003215">
    <property type="protein sequence ID" value="OVA04866.1"/>
    <property type="molecule type" value="Genomic_DNA"/>
</dbReference>
<reference evidence="1 2" key="1">
    <citation type="journal article" date="2017" name="Mol. Plant">
        <title>The Genome of Medicinal Plant Macleaya cordata Provides New Insights into Benzylisoquinoline Alkaloids Metabolism.</title>
        <authorList>
            <person name="Liu X."/>
            <person name="Liu Y."/>
            <person name="Huang P."/>
            <person name="Ma Y."/>
            <person name="Qing Z."/>
            <person name="Tang Q."/>
            <person name="Cao H."/>
            <person name="Cheng P."/>
            <person name="Zheng Y."/>
            <person name="Yuan Z."/>
            <person name="Zhou Y."/>
            <person name="Liu J."/>
            <person name="Tang Z."/>
            <person name="Zhuo Y."/>
            <person name="Zhang Y."/>
            <person name="Yu L."/>
            <person name="Huang J."/>
            <person name="Yang P."/>
            <person name="Peng Q."/>
            <person name="Zhang J."/>
            <person name="Jiang W."/>
            <person name="Zhang Z."/>
            <person name="Lin K."/>
            <person name="Ro D.K."/>
            <person name="Chen X."/>
            <person name="Xiong X."/>
            <person name="Shang Y."/>
            <person name="Huang S."/>
            <person name="Zeng J."/>
        </authorList>
    </citation>
    <scope>NUCLEOTIDE SEQUENCE [LARGE SCALE GENOMIC DNA]</scope>
    <source>
        <strain evidence="2">cv. BLH2017</strain>
        <tissue evidence="1">Root</tissue>
    </source>
</reference>
<organism evidence="1 2">
    <name type="scientific">Macleaya cordata</name>
    <name type="common">Five-seeded plume-poppy</name>
    <name type="synonym">Bocconia cordata</name>
    <dbReference type="NCBI Taxonomy" id="56857"/>
    <lineage>
        <taxon>Eukaryota</taxon>
        <taxon>Viridiplantae</taxon>
        <taxon>Streptophyta</taxon>
        <taxon>Embryophyta</taxon>
        <taxon>Tracheophyta</taxon>
        <taxon>Spermatophyta</taxon>
        <taxon>Magnoliopsida</taxon>
        <taxon>Ranunculales</taxon>
        <taxon>Papaveraceae</taxon>
        <taxon>Papaveroideae</taxon>
        <taxon>Macleaya</taxon>
    </lineage>
</organism>
<comment type="caution">
    <text evidence="1">The sequence shown here is derived from an EMBL/GenBank/DDBJ whole genome shotgun (WGS) entry which is preliminary data.</text>
</comment>
<evidence type="ECO:0000313" key="1">
    <source>
        <dbReference type="EMBL" id="OVA04866.1"/>
    </source>
</evidence>
<dbReference type="AlphaFoldDB" id="A0A200Q319"/>
<dbReference type="Proteomes" id="UP000195402">
    <property type="component" value="Unassembled WGS sequence"/>
</dbReference>
<keyword evidence="2" id="KW-1185">Reference proteome</keyword>
<gene>
    <name evidence="1" type="ORF">BVC80_869g52</name>
</gene>
<protein>
    <submittedName>
        <fullName evidence="1">Uncharacterized protein</fullName>
    </submittedName>
</protein>
<proteinExistence type="predicted"/>
<name>A0A200Q319_MACCD</name>
<accession>A0A200Q319</accession>
<evidence type="ECO:0000313" key="2">
    <source>
        <dbReference type="Proteomes" id="UP000195402"/>
    </source>
</evidence>
<sequence length="54" mass="5273">MGAPGTSKGGALELVGGTSVAVLIGLPRAMVPRTRRGGGALLIPTPTPSLGFLC</sequence>